<name>A0A1G9LVQ2_9ACTN</name>
<protein>
    <recommendedName>
        <fullName evidence="3">DUF3145 domain-containing protein</fullName>
    </recommendedName>
</protein>
<sequence>MNRTNSHAARGMIFIHSTSAALRPHVEWAIAAALDAQAQLDWTDQHAEAGAQRAEFSWVGRVGTGAKLASALSRLGRVRFEVTEEPTPGADGQRFMYTPSLGSFSAITGVHGDILVPEDRLRHAAASGDLYHALDALLGRPWDDELEYFRHASEDAPVRWLHQVV</sequence>
<dbReference type="RefSeq" id="WP_245701678.1">
    <property type="nucleotide sequence ID" value="NZ_FNGP01000004.1"/>
</dbReference>
<evidence type="ECO:0000313" key="1">
    <source>
        <dbReference type="EMBL" id="SDL66036.1"/>
    </source>
</evidence>
<organism evidence="1 2">
    <name type="scientific">Tessaracoccus oleiagri</name>
    <dbReference type="NCBI Taxonomy" id="686624"/>
    <lineage>
        <taxon>Bacteria</taxon>
        <taxon>Bacillati</taxon>
        <taxon>Actinomycetota</taxon>
        <taxon>Actinomycetes</taxon>
        <taxon>Propionibacteriales</taxon>
        <taxon>Propionibacteriaceae</taxon>
        <taxon>Tessaracoccus</taxon>
    </lineage>
</organism>
<reference evidence="1 2" key="1">
    <citation type="submission" date="2016-10" db="EMBL/GenBank/DDBJ databases">
        <authorList>
            <person name="de Groot N.N."/>
        </authorList>
    </citation>
    <scope>NUCLEOTIDE SEQUENCE [LARGE SCALE GENOMIC DNA]</scope>
    <source>
        <strain evidence="1 2">CGMCC 1.9159</strain>
    </source>
</reference>
<evidence type="ECO:0008006" key="3">
    <source>
        <dbReference type="Google" id="ProtNLM"/>
    </source>
</evidence>
<accession>A0A1G9LVQ2</accession>
<dbReference type="InterPro" id="IPR021491">
    <property type="entry name" value="DUF3145"/>
</dbReference>
<dbReference type="EMBL" id="FNGP01000004">
    <property type="protein sequence ID" value="SDL66036.1"/>
    <property type="molecule type" value="Genomic_DNA"/>
</dbReference>
<dbReference type="Proteomes" id="UP000199475">
    <property type="component" value="Unassembled WGS sequence"/>
</dbReference>
<proteinExistence type="predicted"/>
<gene>
    <name evidence="1" type="ORF">SAMN04488242_2360</name>
</gene>
<evidence type="ECO:0000313" key="2">
    <source>
        <dbReference type="Proteomes" id="UP000199475"/>
    </source>
</evidence>
<dbReference type="Pfam" id="PF11343">
    <property type="entry name" value="DUF3145"/>
    <property type="match status" value="1"/>
</dbReference>
<keyword evidence="2" id="KW-1185">Reference proteome</keyword>
<dbReference type="AlphaFoldDB" id="A0A1G9LVQ2"/>
<dbReference type="STRING" id="686624.SAMN04488242_2360"/>